<dbReference type="EMBL" id="JATAAI010000005">
    <property type="protein sequence ID" value="KAK1745649.1"/>
    <property type="molecule type" value="Genomic_DNA"/>
</dbReference>
<evidence type="ECO:0000256" key="2">
    <source>
        <dbReference type="ARBA" id="ARBA00022737"/>
    </source>
</evidence>
<dbReference type="SUPFAM" id="SSF52047">
    <property type="entry name" value="RNI-like"/>
    <property type="match status" value="1"/>
</dbReference>
<dbReference type="PANTHER" id="PTHR24112:SF9">
    <property type="entry name" value="PROTEIN PHOSPHATASE 1 REGULATORY SUBUNIT 37"/>
    <property type="match status" value="1"/>
</dbReference>
<proteinExistence type="predicted"/>
<name>A0AAD9DGX3_9STRA</name>
<dbReference type="SMART" id="SM00368">
    <property type="entry name" value="LRR_RI"/>
    <property type="match status" value="5"/>
</dbReference>
<dbReference type="InterPro" id="IPR032675">
    <property type="entry name" value="LRR_dom_sf"/>
</dbReference>
<evidence type="ECO:0000313" key="4">
    <source>
        <dbReference type="Proteomes" id="UP001224775"/>
    </source>
</evidence>
<dbReference type="Proteomes" id="UP001224775">
    <property type="component" value="Unassembled WGS sequence"/>
</dbReference>
<dbReference type="PANTHER" id="PTHR24112">
    <property type="entry name" value="LEUCINE-RICH REPEAT, ISOFORM F-RELATED"/>
    <property type="match status" value="1"/>
</dbReference>
<keyword evidence="2" id="KW-0677">Repeat</keyword>
<evidence type="ECO:0000313" key="3">
    <source>
        <dbReference type="EMBL" id="KAK1745649.1"/>
    </source>
</evidence>
<reference evidence="3" key="1">
    <citation type="submission" date="2023-06" db="EMBL/GenBank/DDBJ databases">
        <title>Survivors Of The Sea: Transcriptome response of Skeletonema marinoi to long-term dormancy.</title>
        <authorList>
            <person name="Pinder M.I.M."/>
            <person name="Kourtchenko O."/>
            <person name="Robertson E.K."/>
            <person name="Larsson T."/>
            <person name="Maumus F."/>
            <person name="Osuna-Cruz C.M."/>
            <person name="Vancaester E."/>
            <person name="Stenow R."/>
            <person name="Vandepoele K."/>
            <person name="Ploug H."/>
            <person name="Bruchert V."/>
            <person name="Godhe A."/>
            <person name="Topel M."/>
        </authorList>
    </citation>
    <scope>NUCLEOTIDE SEQUENCE</scope>
    <source>
        <strain evidence="3">R05AC</strain>
    </source>
</reference>
<comment type="caution">
    <text evidence="3">The sequence shown here is derived from an EMBL/GenBank/DDBJ whole genome shotgun (WGS) entry which is preliminary data.</text>
</comment>
<evidence type="ECO:0000256" key="1">
    <source>
        <dbReference type="ARBA" id="ARBA00022614"/>
    </source>
</evidence>
<keyword evidence="1" id="KW-0433">Leucine-rich repeat</keyword>
<dbReference type="AlphaFoldDB" id="A0AAD9DGX3"/>
<accession>A0AAD9DGX3</accession>
<dbReference type="InterPro" id="IPR051279">
    <property type="entry name" value="PP1-Reg/Actin-Interact_Protein"/>
</dbReference>
<gene>
    <name evidence="3" type="ORF">QTG54_003573</name>
</gene>
<sequence>MNNEAAINDLYIDWMENGVDDYLAWGFAVFEYTIRYETSALNHANAGETTEVVIMGFEQVAEGLLLHQDWMLPLWREFSEALARASARGVAIACLSMGHVELPINVLSLLAPALKVAQIKLLHLKNNGLRRDGIILLSKSIQMNQSLERLALKETHLLDVGCVVSLVEPSRHDNRLRSLSLDKCNIGLKGSLMSTLLHTLSLSNNIRNLSLAHNHIGANESEMIASYLATNPPITSLDLVGNLLSDADVVLITGALKANTTLRGLRLSGNPLGEASKVAISEAIYNISSLNAIHSSNHTCLVTSDFDIPDCNRYVSQNANRISKLLGVLFTEFAFTYLDDVPLVVVPYVLDFVQAPSFKLPLTRIFHLVRDWDTPMTNLRHVCEEMEAGSDMVK</sequence>
<dbReference type="Gene3D" id="3.80.10.10">
    <property type="entry name" value="Ribonuclease Inhibitor"/>
    <property type="match status" value="1"/>
</dbReference>
<keyword evidence="4" id="KW-1185">Reference proteome</keyword>
<protein>
    <submittedName>
        <fullName evidence="3">Uncharacterized protein</fullName>
    </submittedName>
</protein>
<organism evidence="3 4">
    <name type="scientific">Skeletonema marinoi</name>
    <dbReference type="NCBI Taxonomy" id="267567"/>
    <lineage>
        <taxon>Eukaryota</taxon>
        <taxon>Sar</taxon>
        <taxon>Stramenopiles</taxon>
        <taxon>Ochrophyta</taxon>
        <taxon>Bacillariophyta</taxon>
        <taxon>Coscinodiscophyceae</taxon>
        <taxon>Thalassiosirophycidae</taxon>
        <taxon>Thalassiosirales</taxon>
        <taxon>Skeletonemataceae</taxon>
        <taxon>Skeletonema</taxon>
        <taxon>Skeletonema marinoi-dohrnii complex</taxon>
    </lineage>
</organism>